<feature type="binding site" evidence="5">
    <location>
        <position position="161"/>
    </location>
    <ligand>
        <name>Mn(2+)</name>
        <dbReference type="ChEBI" id="CHEBI:29035"/>
        <label>1</label>
    </ligand>
</feature>
<keyword evidence="3 5" id="KW-0369">Histidine metabolism</keyword>
<feature type="binding site" evidence="5">
    <location>
        <position position="128"/>
    </location>
    <ligand>
        <name>Mn(2+)</name>
        <dbReference type="ChEBI" id="CHEBI:29035"/>
        <label>1</label>
    </ligand>
</feature>
<feature type="binding site" evidence="5">
    <location>
        <position position="157"/>
    </location>
    <ligand>
        <name>Mn(2+)</name>
        <dbReference type="ChEBI" id="CHEBI:29035"/>
        <label>2</label>
    </ligand>
</feature>
<dbReference type="Proteomes" id="UP001190002">
    <property type="component" value="Unassembled WGS sequence"/>
</dbReference>
<evidence type="ECO:0000256" key="2">
    <source>
        <dbReference type="ARBA" id="ARBA00022801"/>
    </source>
</evidence>
<dbReference type="EMBL" id="CATVXE010000004">
    <property type="protein sequence ID" value="CAJ0681299.1"/>
    <property type="molecule type" value="Genomic_DNA"/>
</dbReference>
<comment type="function">
    <text evidence="5">Catalyzes the conversion of N-formimidoyl-L-glutamate to L-glutamate and formamide.</text>
</comment>
<dbReference type="GO" id="GO:0030145">
    <property type="term" value="F:manganese ion binding"/>
    <property type="evidence" value="ECO:0007669"/>
    <property type="project" value="UniProtKB-UniRule"/>
</dbReference>
<dbReference type="InterPro" id="IPR020855">
    <property type="entry name" value="Ureohydrolase_Mn_BS"/>
</dbReference>
<dbReference type="GO" id="GO:0008783">
    <property type="term" value="F:agmatinase activity"/>
    <property type="evidence" value="ECO:0007669"/>
    <property type="project" value="TreeGrafter"/>
</dbReference>
<evidence type="ECO:0000313" key="12">
    <source>
        <dbReference type="Proteomes" id="UP001190452"/>
    </source>
</evidence>
<evidence type="ECO:0000313" key="11">
    <source>
        <dbReference type="Proteomes" id="UP001190002"/>
    </source>
</evidence>
<keyword evidence="1 5" id="KW-0479">Metal-binding</keyword>
<dbReference type="SUPFAM" id="SSF52768">
    <property type="entry name" value="Arginase/deacetylase"/>
    <property type="match status" value="1"/>
</dbReference>
<feature type="binding site" evidence="5">
    <location>
        <position position="250"/>
    </location>
    <ligand>
        <name>Mn(2+)</name>
        <dbReference type="ChEBI" id="CHEBI:29035"/>
        <label>2</label>
    </ligand>
</feature>
<dbReference type="Gene3D" id="3.40.800.10">
    <property type="entry name" value="Ureohydrolase domain"/>
    <property type="match status" value="1"/>
</dbReference>
<keyword evidence="4 5" id="KW-0464">Manganese</keyword>
<dbReference type="Pfam" id="PF00491">
    <property type="entry name" value="Arginase"/>
    <property type="match status" value="1"/>
</dbReference>
<evidence type="ECO:0000313" key="10">
    <source>
        <dbReference type="EMBL" id="CAJ0850149.1"/>
    </source>
</evidence>
<dbReference type="InterPro" id="IPR005923">
    <property type="entry name" value="HutG"/>
</dbReference>
<evidence type="ECO:0000256" key="7">
    <source>
        <dbReference type="PROSITE-ProRule" id="PRU00742"/>
    </source>
</evidence>
<evidence type="ECO:0000256" key="1">
    <source>
        <dbReference type="ARBA" id="ARBA00022723"/>
    </source>
</evidence>
<comment type="cofactor">
    <cofactor evidence="5">
        <name>Mn(2+)</name>
        <dbReference type="ChEBI" id="CHEBI:29035"/>
    </cofactor>
    <text evidence="5">Binds 2 manganese ions per subunit.</text>
</comment>
<feature type="binding site" evidence="5">
    <location>
        <position position="159"/>
    </location>
    <ligand>
        <name>Mn(2+)</name>
        <dbReference type="ChEBI" id="CHEBI:29035"/>
        <label>2</label>
    </ligand>
</feature>
<feature type="binding site" evidence="5">
    <location>
        <position position="248"/>
    </location>
    <ligand>
        <name>Mn(2+)</name>
        <dbReference type="ChEBI" id="CHEBI:29035"/>
        <label>2</label>
    </ligand>
</feature>
<dbReference type="Proteomes" id="UP001190452">
    <property type="component" value="Unassembled WGS sequence"/>
</dbReference>
<evidence type="ECO:0000256" key="4">
    <source>
        <dbReference type="ARBA" id="ARBA00023211"/>
    </source>
</evidence>
<keyword evidence="12" id="KW-1185">Reference proteome</keyword>
<gene>
    <name evidence="9" type="primary">hutG_1</name>
    <name evidence="5" type="synonym">hutG</name>
    <name evidence="10" type="synonym">hutG_2</name>
    <name evidence="10" type="ORF">R77569_00300</name>
    <name evidence="9" type="ORF">R77591_01270</name>
</gene>
<evidence type="ECO:0000313" key="9">
    <source>
        <dbReference type="EMBL" id="CAJ0681299.1"/>
    </source>
</evidence>
<dbReference type="InterPro" id="IPR023696">
    <property type="entry name" value="Ureohydrolase_dom_sf"/>
</dbReference>
<protein>
    <recommendedName>
        <fullName evidence="5 6">Formimidoylglutamase</fullName>
        <ecNumber evidence="5 6">3.5.3.8</ecNumber>
    </recommendedName>
    <alternativeName>
        <fullName evidence="5">Formiminoglutamase</fullName>
    </alternativeName>
    <alternativeName>
        <fullName evidence="5">Formiminoglutamate hydrolase</fullName>
    </alternativeName>
</protein>
<dbReference type="GO" id="GO:0033389">
    <property type="term" value="P:putrescine biosynthetic process from arginine, via agmatine"/>
    <property type="evidence" value="ECO:0007669"/>
    <property type="project" value="TreeGrafter"/>
</dbReference>
<accession>A0AAD2AME4</accession>
<dbReference type="NCBIfam" id="TIGR01227">
    <property type="entry name" value="hutG"/>
    <property type="match status" value="1"/>
</dbReference>
<evidence type="ECO:0000256" key="6">
    <source>
        <dbReference type="NCBIfam" id="TIGR01227"/>
    </source>
</evidence>
<dbReference type="GO" id="GO:0050415">
    <property type="term" value="F:formimidoylglutamase activity"/>
    <property type="evidence" value="ECO:0007669"/>
    <property type="project" value="UniProtKB-UniRule"/>
</dbReference>
<dbReference type="PANTHER" id="PTHR11358">
    <property type="entry name" value="ARGINASE/AGMATINASE"/>
    <property type="match status" value="1"/>
</dbReference>
<reference evidence="9 12" key="1">
    <citation type="submission" date="2023-07" db="EMBL/GenBank/DDBJ databases">
        <authorList>
            <person name="Peeters C."/>
        </authorList>
    </citation>
    <scope>NUCLEOTIDE SEQUENCE</scope>
    <source>
        <strain evidence="10 12">R-77569</strain>
        <strain evidence="9">R-77591</strain>
    </source>
</reference>
<dbReference type="PROSITE" id="PS01053">
    <property type="entry name" value="ARGINASE_1"/>
    <property type="match status" value="1"/>
</dbReference>
<keyword evidence="2 5" id="KW-0378">Hydrolase</keyword>
<dbReference type="HAMAP" id="MF_00737">
    <property type="entry name" value="Formimidoylglutam"/>
    <property type="match status" value="1"/>
</dbReference>
<evidence type="ECO:0000256" key="3">
    <source>
        <dbReference type="ARBA" id="ARBA00022808"/>
    </source>
</evidence>
<dbReference type="PRINTS" id="PR00116">
    <property type="entry name" value="ARGINASE"/>
</dbReference>
<organism evidence="9 11">
    <name type="scientific">Ralstonia mannitolilytica</name>
    <dbReference type="NCBI Taxonomy" id="105219"/>
    <lineage>
        <taxon>Bacteria</taxon>
        <taxon>Pseudomonadati</taxon>
        <taxon>Pseudomonadota</taxon>
        <taxon>Betaproteobacteria</taxon>
        <taxon>Burkholderiales</taxon>
        <taxon>Burkholderiaceae</taxon>
        <taxon>Ralstonia</taxon>
    </lineage>
</organism>
<dbReference type="GO" id="GO:0019556">
    <property type="term" value="P:L-histidine catabolic process to glutamate and formamide"/>
    <property type="evidence" value="ECO:0007669"/>
    <property type="project" value="UniProtKB-UniRule"/>
</dbReference>
<evidence type="ECO:0000256" key="5">
    <source>
        <dbReference type="HAMAP-Rule" id="MF_00737"/>
    </source>
</evidence>
<dbReference type="PANTHER" id="PTHR11358:SF35">
    <property type="entry name" value="FORMIMIDOYLGLUTAMASE"/>
    <property type="match status" value="1"/>
</dbReference>
<dbReference type="AlphaFoldDB" id="A0AAD2AME4"/>
<dbReference type="PROSITE" id="PS51409">
    <property type="entry name" value="ARGINASE_2"/>
    <property type="match status" value="1"/>
</dbReference>
<evidence type="ECO:0000256" key="8">
    <source>
        <dbReference type="RuleBase" id="RU003684"/>
    </source>
</evidence>
<comment type="similarity">
    <text evidence="5 7 8">Belongs to the arginase family.</text>
</comment>
<feature type="binding site" evidence="5">
    <location>
        <position position="157"/>
    </location>
    <ligand>
        <name>Mn(2+)</name>
        <dbReference type="ChEBI" id="CHEBI:29035"/>
        <label>1</label>
    </ligand>
</feature>
<name>A0AAD2AME4_9RALS</name>
<sequence length="322" mass="34562">MTMTATATFDASIWQGRNDTGERGDVTRLFQIVQPADAVKLSGTPAVLGFACDAGVVRNHGRAGAAQGPREIRRALANVPAHGLAHLADAGDVACDDGDLERAQAALGDAVFHLLDAGARPVVLGGGHEVAFGTYQGLRRHWRKQGWRGRLAIVNFDAHFDLRTSRPGNSGTPFDQIAEDCAAHGIDLAYCCLGVSRLSNTPALFDRADALHARYVEDTDVQERHLDARIADLDAWLADADHVYLTIDMDVLAAAVAPGVSAPAAYGITLPVLEALVQHVCGTGKVRVADIAETNPEYDQDRRTVRVAARLAYHLLRRPSRP</sequence>
<proteinExistence type="inferred from homology"/>
<dbReference type="EC" id="3.5.3.8" evidence="5 6"/>
<comment type="caution">
    <text evidence="9">The sequence shown here is derived from an EMBL/GenBank/DDBJ whole genome shotgun (WGS) entry which is preliminary data.</text>
</comment>
<dbReference type="RefSeq" id="WP_376717897.1">
    <property type="nucleotide sequence ID" value="NZ_CATVXE010000004.1"/>
</dbReference>
<dbReference type="InterPro" id="IPR006035">
    <property type="entry name" value="Ureohydrolase"/>
</dbReference>
<dbReference type="CDD" id="cd09988">
    <property type="entry name" value="Formimidoylglutamase"/>
    <property type="match status" value="1"/>
</dbReference>
<comment type="pathway">
    <text evidence="5">Amino-acid degradation; L-histidine degradation into L-glutamate; L-glutamate from N-formimidoyl-L-glutamate (hydrolase route): step 1/1.</text>
</comment>
<feature type="binding site" evidence="5">
    <location>
        <position position="248"/>
    </location>
    <ligand>
        <name>Mn(2+)</name>
        <dbReference type="ChEBI" id="CHEBI:29035"/>
        <label>1</label>
    </ligand>
</feature>
<comment type="catalytic activity">
    <reaction evidence="5">
        <text>N-formimidoyl-L-glutamate + H2O = formamide + L-glutamate</text>
        <dbReference type="Rhea" id="RHEA:22492"/>
        <dbReference type="ChEBI" id="CHEBI:15377"/>
        <dbReference type="ChEBI" id="CHEBI:16397"/>
        <dbReference type="ChEBI" id="CHEBI:29985"/>
        <dbReference type="ChEBI" id="CHEBI:58928"/>
        <dbReference type="EC" id="3.5.3.8"/>
    </reaction>
</comment>
<dbReference type="EMBL" id="CAUDKV010000001">
    <property type="protein sequence ID" value="CAJ0850149.1"/>
    <property type="molecule type" value="Genomic_DNA"/>
</dbReference>